<dbReference type="RefSeq" id="WP_109990934.1">
    <property type="nucleotide sequence ID" value="NZ_CP028160.1"/>
</dbReference>
<proteinExistence type="predicted"/>
<feature type="coiled-coil region" evidence="1">
    <location>
        <begin position="85"/>
        <end position="112"/>
    </location>
</feature>
<keyword evidence="1" id="KW-0175">Coiled coil</keyword>
<evidence type="ECO:0000313" key="2">
    <source>
        <dbReference type="EMBL" id="AWN65807.1"/>
    </source>
</evidence>
<dbReference type="AlphaFoldDB" id="A0A2Z3KED1"/>
<sequence length="119" mass="14685">MQRDKNADRRLELNRQISYKESQLDELNQEKQQYTRQIEHYQEEMNRLYREEEELYYHIEQSGRSLGWNASSWREVRRAILGFSRSQLEQMEQDFRNEAVQLQDEIETAQKERDALPWD</sequence>
<accession>A0A2Z3KED1</accession>
<name>A0A2Z3KED1_LACLL</name>
<dbReference type="Proteomes" id="UP000245919">
    <property type="component" value="Chromosome"/>
</dbReference>
<gene>
    <name evidence="2" type="ORF">LL14B4_06305</name>
</gene>
<dbReference type="GeneID" id="89633395"/>
<dbReference type="EMBL" id="CP028160">
    <property type="protein sequence ID" value="AWN65807.1"/>
    <property type="molecule type" value="Genomic_DNA"/>
</dbReference>
<evidence type="ECO:0000256" key="1">
    <source>
        <dbReference type="SAM" id="Coils"/>
    </source>
</evidence>
<organism evidence="2 3">
    <name type="scientific">Lactococcus lactis subsp. lactis</name>
    <name type="common">Streptococcus lactis</name>
    <dbReference type="NCBI Taxonomy" id="1360"/>
    <lineage>
        <taxon>Bacteria</taxon>
        <taxon>Bacillati</taxon>
        <taxon>Bacillota</taxon>
        <taxon>Bacilli</taxon>
        <taxon>Lactobacillales</taxon>
        <taxon>Streptococcaceae</taxon>
        <taxon>Lactococcus</taxon>
    </lineage>
</organism>
<evidence type="ECO:0000313" key="3">
    <source>
        <dbReference type="Proteomes" id="UP000245919"/>
    </source>
</evidence>
<protein>
    <submittedName>
        <fullName evidence="2">Uncharacterized protein</fullName>
    </submittedName>
</protein>
<feature type="coiled-coil region" evidence="1">
    <location>
        <begin position="10"/>
        <end position="51"/>
    </location>
</feature>
<reference evidence="2 3" key="1">
    <citation type="submission" date="2018-03" db="EMBL/GenBank/DDBJ databases">
        <title>Genome sequence of Lactococcus lactis strain 14B4 from almond drupe.</title>
        <authorList>
            <person name="Tran T.D."/>
            <person name="McGarvey J.A."/>
            <person name="Huynh S."/>
            <person name="Parker C.T."/>
        </authorList>
    </citation>
    <scope>NUCLEOTIDE SEQUENCE [LARGE SCALE GENOMIC DNA]</scope>
    <source>
        <strain evidence="2 3">14B4</strain>
    </source>
</reference>